<protein>
    <submittedName>
        <fullName evidence="1">Uncharacterized protein</fullName>
    </submittedName>
</protein>
<proteinExistence type="predicted"/>
<reference evidence="1" key="1">
    <citation type="submission" date="2020-04" db="EMBL/GenBank/DDBJ databases">
        <authorList>
            <person name="Hogendoorn C."/>
        </authorList>
    </citation>
    <scope>NUCLEOTIDE SEQUENCE</scope>
    <source>
        <strain evidence="1">FAVT5</strain>
    </source>
</reference>
<evidence type="ECO:0000313" key="2">
    <source>
        <dbReference type="Proteomes" id="UP000501793"/>
    </source>
</evidence>
<name>A0ACA8ZD51_9BACL</name>
<accession>A0ACA8ZD51</accession>
<gene>
    <name evidence="1" type="ORF">FAVT5_2948</name>
</gene>
<dbReference type="Proteomes" id="UP000501793">
    <property type="component" value="Chromosome"/>
</dbReference>
<dbReference type="EMBL" id="LR792684">
    <property type="protein sequence ID" value="CAB3394570.1"/>
    <property type="molecule type" value="Genomic_DNA"/>
</dbReference>
<keyword evidence="2" id="KW-1185">Reference proteome</keyword>
<organism evidence="1 2">
    <name type="scientific">Kyrpidia spormannii</name>
    <dbReference type="NCBI Taxonomy" id="2055160"/>
    <lineage>
        <taxon>Bacteria</taxon>
        <taxon>Bacillati</taxon>
        <taxon>Bacillota</taxon>
        <taxon>Bacilli</taxon>
        <taxon>Bacillales</taxon>
        <taxon>Alicyclobacillaceae</taxon>
        <taxon>Kyrpidia</taxon>
    </lineage>
</organism>
<evidence type="ECO:0000313" key="1">
    <source>
        <dbReference type="EMBL" id="CAB3394570.1"/>
    </source>
</evidence>
<sequence length="379" mass="42919">MARSWTVVTLAGKSLLDRYAKETGIAPVGEGAAEGWRAKDQRDQWDQIAFDLATWLAGKPPSEVGSLSAELQTLARLDKTPQLKGDRFKLHLLATDTPQAYTAARALALWSGKNGWFEFDPCRDLIAGLQVGDYETFVHRGLPALVRRLAEIAAQVYDLMINSTAGFRAVTPYLYAFALIQQVPMVYQFEGAEQLLFIPRVPIELKWDVVEKFYVQMVSLQRGIGSSVEQLTGDPAFRDLDNIGLVEGDKDMAVLSAIGEILLGRYRQLYALVDGDQSAVPALKANPEMLRIVAEKFCDDHHRENRTERKNGHFVFDNGDNPYRIYFVQPRHGSPIIYKTFTDHDEHQWYYEHTAPPPPESLHPVRCRISKQDWRLEEA</sequence>